<proteinExistence type="predicted"/>
<dbReference type="AlphaFoldDB" id="A0A4C1VIL6"/>
<evidence type="ECO:0000313" key="2">
    <source>
        <dbReference type="Proteomes" id="UP000299102"/>
    </source>
</evidence>
<dbReference type="EMBL" id="BGZK01000349">
    <property type="protein sequence ID" value="GBP38429.1"/>
    <property type="molecule type" value="Genomic_DNA"/>
</dbReference>
<dbReference type="Proteomes" id="UP000299102">
    <property type="component" value="Unassembled WGS sequence"/>
</dbReference>
<reference evidence="1 2" key="1">
    <citation type="journal article" date="2019" name="Commun. Biol.">
        <title>The bagworm genome reveals a unique fibroin gene that provides high tensile strength.</title>
        <authorList>
            <person name="Kono N."/>
            <person name="Nakamura H."/>
            <person name="Ohtoshi R."/>
            <person name="Tomita M."/>
            <person name="Numata K."/>
            <person name="Arakawa K."/>
        </authorList>
    </citation>
    <scope>NUCLEOTIDE SEQUENCE [LARGE SCALE GENOMIC DNA]</scope>
</reference>
<accession>A0A4C1VIL6</accession>
<sequence length="99" mass="11173">MRVSRTNFPIVPFRSPHAPAIKKNLTRTTGELNFEYQPFRPIRPLLRSRVVKISEAESVTHGPSAVRRGRTAICRITRRGRRVTAPGHANVPAVEPPLR</sequence>
<evidence type="ECO:0000313" key="1">
    <source>
        <dbReference type="EMBL" id="GBP38429.1"/>
    </source>
</evidence>
<protein>
    <submittedName>
        <fullName evidence="1">Uncharacterized protein</fullName>
    </submittedName>
</protein>
<comment type="caution">
    <text evidence="1">The sequence shown here is derived from an EMBL/GenBank/DDBJ whole genome shotgun (WGS) entry which is preliminary data.</text>
</comment>
<organism evidence="1 2">
    <name type="scientific">Eumeta variegata</name>
    <name type="common">Bagworm moth</name>
    <name type="synonym">Eumeta japonica</name>
    <dbReference type="NCBI Taxonomy" id="151549"/>
    <lineage>
        <taxon>Eukaryota</taxon>
        <taxon>Metazoa</taxon>
        <taxon>Ecdysozoa</taxon>
        <taxon>Arthropoda</taxon>
        <taxon>Hexapoda</taxon>
        <taxon>Insecta</taxon>
        <taxon>Pterygota</taxon>
        <taxon>Neoptera</taxon>
        <taxon>Endopterygota</taxon>
        <taxon>Lepidoptera</taxon>
        <taxon>Glossata</taxon>
        <taxon>Ditrysia</taxon>
        <taxon>Tineoidea</taxon>
        <taxon>Psychidae</taxon>
        <taxon>Oiketicinae</taxon>
        <taxon>Eumeta</taxon>
    </lineage>
</organism>
<gene>
    <name evidence="1" type="ORF">EVAR_23633_1</name>
</gene>
<name>A0A4C1VIL6_EUMVA</name>
<keyword evidence="2" id="KW-1185">Reference proteome</keyword>